<protein>
    <submittedName>
        <fullName evidence="1">Unannotated protein</fullName>
    </submittedName>
</protein>
<evidence type="ECO:0000313" key="1">
    <source>
        <dbReference type="EMBL" id="CAB4367962.1"/>
    </source>
</evidence>
<dbReference type="GO" id="GO:0006450">
    <property type="term" value="P:regulation of translational fidelity"/>
    <property type="evidence" value="ECO:0007669"/>
    <property type="project" value="InterPro"/>
</dbReference>
<dbReference type="GO" id="GO:0070681">
    <property type="term" value="P:glutaminyl-tRNAGln biosynthesis via transamidation"/>
    <property type="evidence" value="ECO:0007669"/>
    <property type="project" value="TreeGrafter"/>
</dbReference>
<dbReference type="InterPro" id="IPR003837">
    <property type="entry name" value="GatC"/>
</dbReference>
<dbReference type="SUPFAM" id="SSF141000">
    <property type="entry name" value="Glu-tRNAGln amidotransferase C subunit"/>
    <property type="match status" value="1"/>
</dbReference>
<sequence length="103" mass="11079">MSTSGTPISAADVAKVARLARLDIDEAHVVHFAEQLAKVMGHFSDIDALDLSGVGPMTQPFPLVNVLREDVEQPCLDTDEVLAAAPSSDQRRFRVPPIIGLDD</sequence>
<dbReference type="AlphaFoldDB" id="A0A6J6AGQ8"/>
<dbReference type="EMBL" id="CAETWZ010000064">
    <property type="protein sequence ID" value="CAB4367962.1"/>
    <property type="molecule type" value="Genomic_DNA"/>
</dbReference>
<dbReference type="PANTHER" id="PTHR15004:SF0">
    <property type="entry name" value="GLUTAMYL-TRNA(GLN) AMIDOTRANSFERASE SUBUNIT C, MITOCHONDRIAL"/>
    <property type="match status" value="1"/>
</dbReference>
<name>A0A6J6AGQ8_9ZZZZ</name>
<accession>A0A6J6AGQ8</accession>
<gene>
    <name evidence="2" type="ORF">UFOPK2334_00355</name>
    <name evidence="3" type="ORF">UFOPK2870_00185</name>
    <name evidence="1" type="ORF">UFOPK4179_00756</name>
    <name evidence="4" type="ORF">UFOPK4293_00707</name>
</gene>
<dbReference type="HAMAP" id="MF_00122">
    <property type="entry name" value="GatC"/>
    <property type="match status" value="1"/>
</dbReference>
<dbReference type="Pfam" id="PF02686">
    <property type="entry name" value="GatC"/>
    <property type="match status" value="1"/>
</dbReference>
<organism evidence="1">
    <name type="scientific">freshwater metagenome</name>
    <dbReference type="NCBI Taxonomy" id="449393"/>
    <lineage>
        <taxon>unclassified sequences</taxon>
        <taxon>metagenomes</taxon>
        <taxon>ecological metagenomes</taxon>
    </lineage>
</organism>
<evidence type="ECO:0000313" key="4">
    <source>
        <dbReference type="EMBL" id="CAB5048733.1"/>
    </source>
</evidence>
<dbReference type="NCBIfam" id="TIGR00135">
    <property type="entry name" value="gatC"/>
    <property type="match status" value="1"/>
</dbReference>
<dbReference type="InterPro" id="IPR036113">
    <property type="entry name" value="Asp/Glu-ADT_sf_sub_c"/>
</dbReference>
<evidence type="ECO:0000313" key="2">
    <source>
        <dbReference type="EMBL" id="CAB4668005.1"/>
    </source>
</evidence>
<dbReference type="EMBL" id="CAFBQH010000034">
    <property type="protein sequence ID" value="CAB5048733.1"/>
    <property type="molecule type" value="Genomic_DNA"/>
</dbReference>
<dbReference type="PANTHER" id="PTHR15004">
    <property type="entry name" value="GLUTAMYL-TRNA(GLN) AMIDOTRANSFERASE SUBUNIT C, MITOCHONDRIAL"/>
    <property type="match status" value="1"/>
</dbReference>
<dbReference type="Gene3D" id="1.10.20.60">
    <property type="entry name" value="Glu-tRNAGln amidotransferase C subunit, N-terminal domain"/>
    <property type="match status" value="1"/>
</dbReference>
<dbReference type="EMBL" id="CAEZZL010000005">
    <property type="protein sequence ID" value="CAB4753508.1"/>
    <property type="molecule type" value="Genomic_DNA"/>
</dbReference>
<proteinExistence type="inferred from homology"/>
<dbReference type="EMBL" id="CAEZXA010000017">
    <property type="protein sequence ID" value="CAB4668005.1"/>
    <property type="molecule type" value="Genomic_DNA"/>
</dbReference>
<reference evidence="1" key="1">
    <citation type="submission" date="2020-05" db="EMBL/GenBank/DDBJ databases">
        <authorList>
            <person name="Chiriac C."/>
            <person name="Salcher M."/>
            <person name="Ghai R."/>
            <person name="Kavagutti S V."/>
        </authorList>
    </citation>
    <scope>NUCLEOTIDE SEQUENCE</scope>
</reference>
<evidence type="ECO:0000313" key="3">
    <source>
        <dbReference type="EMBL" id="CAB4753508.1"/>
    </source>
</evidence>